<dbReference type="Pfam" id="PF17910">
    <property type="entry name" value="FeoB_Cyto"/>
    <property type="match status" value="1"/>
</dbReference>
<evidence type="ECO:0000256" key="12">
    <source>
        <dbReference type="ARBA" id="ARBA00023134"/>
    </source>
</evidence>
<feature type="binding site" evidence="15">
    <location>
        <begin position="53"/>
        <end position="56"/>
    </location>
    <ligand>
        <name>GTP</name>
        <dbReference type="ChEBI" id="CHEBI:37565"/>
        <label>1</label>
    </ligand>
</feature>
<evidence type="ECO:0000256" key="1">
    <source>
        <dbReference type="ARBA" id="ARBA00003926"/>
    </source>
</evidence>
<dbReference type="InterPro" id="IPR011640">
    <property type="entry name" value="Fe2_transport_prot_B_C"/>
</dbReference>
<dbReference type="Gene3D" id="3.40.50.300">
    <property type="entry name" value="P-loop containing nucleotide triphosphate hydrolases"/>
    <property type="match status" value="1"/>
</dbReference>
<dbReference type="PANTHER" id="PTHR43185">
    <property type="entry name" value="FERROUS IRON TRANSPORT PROTEIN B"/>
    <property type="match status" value="1"/>
</dbReference>
<evidence type="ECO:0000313" key="20">
    <source>
        <dbReference type="Proteomes" id="UP000198556"/>
    </source>
</evidence>
<name>A0A1H9JBD8_9LACT</name>
<feature type="transmembrane region" description="Helical" evidence="17">
    <location>
        <begin position="609"/>
        <end position="629"/>
    </location>
</feature>
<dbReference type="GO" id="GO:0005886">
    <property type="term" value="C:plasma membrane"/>
    <property type="evidence" value="ECO:0007669"/>
    <property type="project" value="UniProtKB-SubCell"/>
</dbReference>
<dbReference type="Gene3D" id="1.10.287.1770">
    <property type="match status" value="1"/>
</dbReference>
<keyword evidence="13 17" id="KW-0472">Membrane</keyword>
<dbReference type="InterPro" id="IPR027417">
    <property type="entry name" value="P-loop_NTPase"/>
</dbReference>
<evidence type="ECO:0000313" key="19">
    <source>
        <dbReference type="EMBL" id="SEQ84093.1"/>
    </source>
</evidence>
<keyword evidence="4" id="KW-1003">Cell membrane</keyword>
<evidence type="ECO:0000256" key="14">
    <source>
        <dbReference type="NCBIfam" id="TIGR00437"/>
    </source>
</evidence>
<keyword evidence="11" id="KW-0406">Ion transport</keyword>
<feature type="binding site" evidence="16">
    <location>
        <position position="23"/>
    </location>
    <ligand>
        <name>Mg(2+)</name>
        <dbReference type="ChEBI" id="CHEBI:18420"/>
        <label>2</label>
    </ligand>
</feature>
<dbReference type="GO" id="GO:0005525">
    <property type="term" value="F:GTP binding"/>
    <property type="evidence" value="ECO:0007669"/>
    <property type="project" value="UniProtKB-KW"/>
</dbReference>
<dbReference type="RefSeq" id="WP_089746229.1">
    <property type="nucleotide sequence ID" value="NZ_FOGF01000008.1"/>
</dbReference>
<dbReference type="Pfam" id="PF07670">
    <property type="entry name" value="Gate"/>
    <property type="match status" value="2"/>
</dbReference>
<feature type="binding site" evidence="16">
    <location>
        <position position="20"/>
    </location>
    <ligand>
        <name>Mg(2+)</name>
        <dbReference type="ChEBI" id="CHEBI:18420"/>
        <label>2</label>
    </ligand>
</feature>
<feature type="transmembrane region" description="Helical" evidence="17">
    <location>
        <begin position="418"/>
        <end position="442"/>
    </location>
</feature>
<dbReference type="InterPro" id="IPR050860">
    <property type="entry name" value="FeoB_GTPase"/>
</dbReference>
<dbReference type="InterPro" id="IPR006073">
    <property type="entry name" value="GTP-bd"/>
</dbReference>
<evidence type="ECO:0000256" key="17">
    <source>
        <dbReference type="RuleBase" id="RU362098"/>
    </source>
</evidence>
<dbReference type="GO" id="GO:0046872">
    <property type="term" value="F:metal ion binding"/>
    <property type="evidence" value="ECO:0007669"/>
    <property type="project" value="UniProtKB-KW"/>
</dbReference>
<keyword evidence="9 17" id="KW-1133">Transmembrane helix</keyword>
<dbReference type="STRING" id="137733.SAMN05421767_10842"/>
<dbReference type="NCBIfam" id="TIGR00231">
    <property type="entry name" value="small_GTP"/>
    <property type="match status" value="1"/>
</dbReference>
<keyword evidence="3 17" id="KW-0813">Transport</keyword>
<evidence type="ECO:0000256" key="5">
    <source>
        <dbReference type="ARBA" id="ARBA00022496"/>
    </source>
</evidence>
<keyword evidence="6" id="KW-0997">Cell inner membrane</keyword>
<organism evidence="19 20">
    <name type="scientific">Granulicatella balaenopterae</name>
    <dbReference type="NCBI Taxonomy" id="137733"/>
    <lineage>
        <taxon>Bacteria</taxon>
        <taxon>Bacillati</taxon>
        <taxon>Bacillota</taxon>
        <taxon>Bacilli</taxon>
        <taxon>Lactobacillales</taxon>
        <taxon>Carnobacteriaceae</taxon>
        <taxon>Granulicatella</taxon>
    </lineage>
</organism>
<dbReference type="PRINTS" id="PR00326">
    <property type="entry name" value="GTP1OBG"/>
</dbReference>
<evidence type="ECO:0000256" key="6">
    <source>
        <dbReference type="ARBA" id="ARBA00022519"/>
    </source>
</evidence>
<dbReference type="CDD" id="cd01879">
    <property type="entry name" value="FeoB"/>
    <property type="match status" value="1"/>
</dbReference>
<proteinExistence type="inferred from homology"/>
<dbReference type="Pfam" id="PF07664">
    <property type="entry name" value="FeoB_C"/>
    <property type="match status" value="1"/>
</dbReference>
<feature type="transmembrane region" description="Helical" evidence="17">
    <location>
        <begin position="673"/>
        <end position="693"/>
    </location>
</feature>
<keyword evidence="8 15" id="KW-0547">Nucleotide-binding</keyword>
<reference evidence="19 20" key="1">
    <citation type="submission" date="2016-10" db="EMBL/GenBank/DDBJ databases">
        <authorList>
            <person name="de Groot N.N."/>
        </authorList>
    </citation>
    <scope>NUCLEOTIDE SEQUENCE [LARGE SCALE GENOMIC DNA]</scope>
    <source>
        <strain evidence="19 20">DSM 15827</strain>
    </source>
</reference>
<comment type="function">
    <text evidence="1 17">Probable transporter of a GTP-driven Fe(2+) uptake system.</text>
</comment>
<evidence type="ECO:0000256" key="4">
    <source>
        <dbReference type="ARBA" id="ARBA00022475"/>
    </source>
</evidence>
<keyword evidence="5 17" id="KW-0410">Iron transport</keyword>
<dbReference type="Proteomes" id="UP000198556">
    <property type="component" value="Unassembled WGS sequence"/>
</dbReference>
<evidence type="ECO:0000256" key="16">
    <source>
        <dbReference type="PIRSR" id="PIRSR603373-2"/>
    </source>
</evidence>
<evidence type="ECO:0000259" key="18">
    <source>
        <dbReference type="PROSITE" id="PS51711"/>
    </source>
</evidence>
<dbReference type="InterPro" id="IPR003373">
    <property type="entry name" value="Fe2_transport_prot-B"/>
</dbReference>
<evidence type="ECO:0000256" key="15">
    <source>
        <dbReference type="PIRSR" id="PIRSR603373-1"/>
    </source>
</evidence>
<dbReference type="InterPro" id="IPR005225">
    <property type="entry name" value="Small_GTP-bd"/>
</dbReference>
<dbReference type="NCBIfam" id="TIGR00437">
    <property type="entry name" value="feoB"/>
    <property type="match status" value="1"/>
</dbReference>
<keyword evidence="12 15" id="KW-0342">GTP-binding</keyword>
<keyword evidence="20" id="KW-1185">Reference proteome</keyword>
<feature type="transmembrane region" description="Helical" evidence="17">
    <location>
        <begin position="276"/>
        <end position="294"/>
    </location>
</feature>
<evidence type="ECO:0000256" key="10">
    <source>
        <dbReference type="ARBA" id="ARBA00023004"/>
    </source>
</evidence>
<evidence type="ECO:0000256" key="2">
    <source>
        <dbReference type="ARBA" id="ARBA00004429"/>
    </source>
</evidence>
<dbReference type="InterPro" id="IPR041069">
    <property type="entry name" value="FeoB_Cyto"/>
</dbReference>
<comment type="similarity">
    <text evidence="17">Belongs to the TRAFAC class TrmE-Era-EngA-EngB-Septin-like GTPase superfamily. FeoB GTPase (TC 9.A.8) family.</text>
</comment>
<evidence type="ECO:0000256" key="9">
    <source>
        <dbReference type="ARBA" id="ARBA00022989"/>
    </source>
</evidence>
<feature type="transmembrane region" description="Helical" evidence="17">
    <location>
        <begin position="542"/>
        <end position="560"/>
    </location>
</feature>
<evidence type="ECO:0000256" key="13">
    <source>
        <dbReference type="ARBA" id="ARBA00023136"/>
    </source>
</evidence>
<gene>
    <name evidence="19" type="ORF">SAMN05421767_10842</name>
</gene>
<feature type="domain" description="FeoB-type G" evidence="18">
    <location>
        <begin position="1"/>
        <end position="162"/>
    </location>
</feature>
<sequence>MTVIALVGNPNSGKTTLFNALTGMKQKVGNWPGVTIDKKEGILKGHNDVKIVDLPGIYSLSPYTAEEVISRDFLLHEKVDLILNVVDATNLERNLYLTTQLMELGLPVVVGLNMMDIVEKNDSQLSVAELQYGLDLPVVEISATTGKGIDGLIQAVTTKQNCAMPIVFSKNVESTLLEITERLFNAVPMPQLRYWTVKVFEKDKKVNVSELLDSDNKAYVDGLIKQLEEQLEDDSESIVARERYDWIETLMASVSIEMNMTDSISDEIDRIVTNRWLGLPIFAFVMFLVYYFSISTIGTMGTDWTNEVLFGEIVPEAVTGFLESINIHPLVIGLIVDGAIAGVGAVLGFLPQMAALFLCLAILEDCGYMARVAFVMDRVFRKFGLSGKSFIPLLIGTGCSVPGIQASRTIENEENRKITIITTSFIPCGAKLPVIALIANAIFNGSEWVAFSMYALGICSVLLSGVVLQKLMGVDLEPKPFIMELPSYHWPHVGAILRSVLDKVLAFIKRAGTVIFVSSCIIWITSTFNFRFEEVEDAADSMLAIVSGFIAPIFIPLGFGDWQSTTATIQGFVAKENVLSTMGVLFGIAEEVSEESGTLLNAVASHYTVPSAISLLVFNMLCMPCFAAVGAMKTELKSKTLALKAVLYQTVFAYTWAYVFFEFAKVIVGGYSFGISTVIAMLVIVAYAIILFYPVDKWVVKYKGGQLA</sequence>
<evidence type="ECO:0000256" key="11">
    <source>
        <dbReference type="ARBA" id="ARBA00023065"/>
    </source>
</evidence>
<feature type="binding site" evidence="15">
    <location>
        <begin position="33"/>
        <end position="37"/>
    </location>
    <ligand>
        <name>GTP</name>
        <dbReference type="ChEBI" id="CHEBI:37565"/>
        <label>1</label>
    </ligand>
</feature>
<dbReference type="FunFam" id="3.40.50.300:FF:000426">
    <property type="entry name" value="Ferrous iron transport protein B"/>
    <property type="match status" value="1"/>
</dbReference>
<evidence type="ECO:0000256" key="7">
    <source>
        <dbReference type="ARBA" id="ARBA00022692"/>
    </source>
</evidence>
<feature type="transmembrane region" description="Helical" evidence="17">
    <location>
        <begin position="641"/>
        <end position="661"/>
    </location>
</feature>
<evidence type="ECO:0000256" key="3">
    <source>
        <dbReference type="ARBA" id="ARBA00022448"/>
    </source>
</evidence>
<feature type="binding site" evidence="15">
    <location>
        <begin position="142"/>
        <end position="144"/>
    </location>
    <ligand>
        <name>GTP</name>
        <dbReference type="ChEBI" id="CHEBI:37565"/>
        <label>1</label>
    </ligand>
</feature>
<dbReference type="AlphaFoldDB" id="A0A1H9JBD8"/>
<accession>A0A1H9JBD8</accession>
<feature type="binding site" evidence="16">
    <location>
        <position position="19"/>
    </location>
    <ligand>
        <name>Mg(2+)</name>
        <dbReference type="ChEBI" id="CHEBI:18420"/>
        <label>2</label>
    </ligand>
</feature>
<keyword evidence="16" id="KW-0479">Metal-binding</keyword>
<dbReference type="Pfam" id="PF02421">
    <property type="entry name" value="FeoB_N"/>
    <property type="match status" value="1"/>
</dbReference>
<feature type="transmembrane region" description="Helical" evidence="17">
    <location>
        <begin position="448"/>
        <end position="468"/>
    </location>
</feature>
<evidence type="ECO:0000256" key="8">
    <source>
        <dbReference type="ARBA" id="ARBA00022741"/>
    </source>
</evidence>
<dbReference type="InterPro" id="IPR030389">
    <property type="entry name" value="G_FEOB_dom"/>
</dbReference>
<dbReference type="PROSITE" id="PS51711">
    <property type="entry name" value="G_FEOB"/>
    <property type="match status" value="1"/>
</dbReference>
<keyword evidence="10 17" id="KW-0408">Iron</keyword>
<feature type="binding site" evidence="16">
    <location>
        <position position="22"/>
    </location>
    <ligand>
        <name>Mg(2+)</name>
        <dbReference type="ChEBI" id="CHEBI:18420"/>
        <label>1</label>
    </ligand>
</feature>
<dbReference type="GO" id="GO:0015093">
    <property type="term" value="F:ferrous iron transmembrane transporter activity"/>
    <property type="evidence" value="ECO:0007669"/>
    <property type="project" value="UniProtKB-UniRule"/>
</dbReference>
<keyword evidence="16" id="KW-0460">Magnesium</keyword>
<dbReference type="EMBL" id="FOGF01000008">
    <property type="protein sequence ID" value="SEQ84093.1"/>
    <property type="molecule type" value="Genomic_DNA"/>
</dbReference>
<dbReference type="InterPro" id="IPR011642">
    <property type="entry name" value="Gate_dom"/>
</dbReference>
<dbReference type="PANTHER" id="PTHR43185:SF1">
    <property type="entry name" value="FE(2+) TRANSPORTER FEOB"/>
    <property type="match status" value="1"/>
</dbReference>
<feature type="binding site" evidence="15">
    <location>
        <begin position="8"/>
        <end position="15"/>
    </location>
    <ligand>
        <name>GTP</name>
        <dbReference type="ChEBI" id="CHEBI:37565"/>
        <label>1</label>
    </ligand>
</feature>
<dbReference type="OrthoDB" id="9809127at2"/>
<dbReference type="SUPFAM" id="SSF52540">
    <property type="entry name" value="P-loop containing nucleoside triphosphate hydrolases"/>
    <property type="match status" value="1"/>
</dbReference>
<feature type="transmembrane region" description="Helical" evidence="17">
    <location>
        <begin position="511"/>
        <end position="530"/>
    </location>
</feature>
<keyword evidence="7 17" id="KW-0812">Transmembrane</keyword>
<feature type="binding site" evidence="15">
    <location>
        <begin position="113"/>
        <end position="116"/>
    </location>
    <ligand>
        <name>GTP</name>
        <dbReference type="ChEBI" id="CHEBI:37565"/>
        <label>1</label>
    </ligand>
</feature>
<comment type="subcellular location">
    <subcellularLocation>
        <location evidence="2">Cell inner membrane</location>
        <topology evidence="2">Multi-pass membrane protein</topology>
    </subcellularLocation>
    <subcellularLocation>
        <location evidence="17">Cell membrane</location>
        <topology evidence="17">Multi-pass membrane protein</topology>
    </subcellularLocation>
</comment>
<protein>
    <recommendedName>
        <fullName evidence="14 17">Ferrous iron transport protein B</fullName>
    </recommendedName>
</protein>